<accession>A0A1W1E3R8</accession>
<evidence type="ECO:0000256" key="1">
    <source>
        <dbReference type="ARBA" id="ARBA00005495"/>
    </source>
</evidence>
<keyword evidence="2" id="KW-0479">Metal-binding</keyword>
<keyword evidence="3" id="KW-0862">Zinc</keyword>
<dbReference type="PANTHER" id="PTHR33337">
    <property type="entry name" value="GFA DOMAIN-CONTAINING PROTEIN"/>
    <property type="match status" value="1"/>
</dbReference>
<comment type="similarity">
    <text evidence="1">Belongs to the Gfa family.</text>
</comment>
<keyword evidence="4" id="KW-0456">Lyase</keyword>
<dbReference type="GO" id="GO:0016846">
    <property type="term" value="F:carbon-sulfur lyase activity"/>
    <property type="evidence" value="ECO:0007669"/>
    <property type="project" value="InterPro"/>
</dbReference>
<dbReference type="Gene3D" id="3.90.1590.10">
    <property type="entry name" value="glutathione-dependent formaldehyde- activating enzyme (gfa)"/>
    <property type="match status" value="1"/>
</dbReference>
<dbReference type="SUPFAM" id="SSF51316">
    <property type="entry name" value="Mss4-like"/>
    <property type="match status" value="1"/>
</dbReference>
<dbReference type="InterPro" id="IPR011057">
    <property type="entry name" value="Mss4-like_sf"/>
</dbReference>
<organism evidence="6">
    <name type="scientific">hydrothermal vent metagenome</name>
    <dbReference type="NCBI Taxonomy" id="652676"/>
    <lineage>
        <taxon>unclassified sequences</taxon>
        <taxon>metagenomes</taxon>
        <taxon>ecological metagenomes</taxon>
    </lineage>
</organism>
<evidence type="ECO:0000313" key="6">
    <source>
        <dbReference type="EMBL" id="SFV88569.1"/>
    </source>
</evidence>
<name>A0A1W1E3R8_9ZZZZ</name>
<dbReference type="InterPro" id="IPR006913">
    <property type="entry name" value="CENP-V/GFA"/>
</dbReference>
<dbReference type="Pfam" id="PF04828">
    <property type="entry name" value="GFA"/>
    <property type="match status" value="1"/>
</dbReference>
<reference evidence="6" key="1">
    <citation type="submission" date="2016-10" db="EMBL/GenBank/DDBJ databases">
        <authorList>
            <person name="de Groot N.N."/>
        </authorList>
    </citation>
    <scope>NUCLEOTIDE SEQUENCE</scope>
</reference>
<dbReference type="EMBL" id="FPIA01000062">
    <property type="protein sequence ID" value="SFV88569.1"/>
    <property type="molecule type" value="Genomic_DNA"/>
</dbReference>
<evidence type="ECO:0000259" key="5">
    <source>
        <dbReference type="Pfam" id="PF04828"/>
    </source>
</evidence>
<proteinExistence type="inferred from homology"/>
<dbReference type="PANTHER" id="PTHR33337:SF40">
    <property type="entry name" value="CENP-V_GFA DOMAIN-CONTAINING PROTEIN-RELATED"/>
    <property type="match status" value="1"/>
</dbReference>
<protein>
    <submittedName>
        <fullName evidence="6">Gfa-like protein</fullName>
    </submittedName>
</protein>
<evidence type="ECO:0000256" key="2">
    <source>
        <dbReference type="ARBA" id="ARBA00022723"/>
    </source>
</evidence>
<evidence type="ECO:0000256" key="3">
    <source>
        <dbReference type="ARBA" id="ARBA00022833"/>
    </source>
</evidence>
<evidence type="ECO:0000256" key="4">
    <source>
        <dbReference type="ARBA" id="ARBA00023239"/>
    </source>
</evidence>
<gene>
    <name evidence="6" type="ORF">MNB_SUP05-SYMBIONT-7-639</name>
</gene>
<dbReference type="AlphaFoldDB" id="A0A1W1E3R8"/>
<dbReference type="GO" id="GO:0046872">
    <property type="term" value="F:metal ion binding"/>
    <property type="evidence" value="ECO:0007669"/>
    <property type="project" value="UniProtKB-KW"/>
</dbReference>
<feature type="domain" description="CENP-V/GFA" evidence="5">
    <location>
        <begin position="2"/>
        <end position="80"/>
    </location>
</feature>
<sequence length="98" mass="11231">MQGSAFATNGNVESKNFTFLRGEDNLTEFKENDNKRRFFCQSCGSPIMAKLKSNPGYTRVRLGTVTTEVSEPIEKHIFVESKANWDIICDDIPQHKEW</sequence>